<evidence type="ECO:0000313" key="3">
    <source>
        <dbReference type="Proteomes" id="UP000077266"/>
    </source>
</evidence>
<protein>
    <recommendedName>
        <fullName evidence="1">F-box domain-containing protein</fullName>
    </recommendedName>
</protein>
<dbReference type="EMBL" id="KV426118">
    <property type="protein sequence ID" value="KZV87678.1"/>
    <property type="molecule type" value="Genomic_DNA"/>
</dbReference>
<dbReference type="SUPFAM" id="SSF81383">
    <property type="entry name" value="F-box domain"/>
    <property type="match status" value="1"/>
</dbReference>
<accession>A0A165ETZ4</accession>
<dbReference type="Gene3D" id="1.20.1280.50">
    <property type="match status" value="1"/>
</dbReference>
<feature type="domain" description="F-box" evidence="1">
    <location>
        <begin position="13"/>
        <end position="61"/>
    </location>
</feature>
<dbReference type="AlphaFoldDB" id="A0A165ETZ4"/>
<organism evidence="2 3">
    <name type="scientific">Exidia glandulosa HHB12029</name>
    <dbReference type="NCBI Taxonomy" id="1314781"/>
    <lineage>
        <taxon>Eukaryota</taxon>
        <taxon>Fungi</taxon>
        <taxon>Dikarya</taxon>
        <taxon>Basidiomycota</taxon>
        <taxon>Agaricomycotina</taxon>
        <taxon>Agaricomycetes</taxon>
        <taxon>Auriculariales</taxon>
        <taxon>Exidiaceae</taxon>
        <taxon>Exidia</taxon>
    </lineage>
</organism>
<keyword evidence="3" id="KW-1185">Reference proteome</keyword>
<dbReference type="InterPro" id="IPR036047">
    <property type="entry name" value="F-box-like_dom_sf"/>
</dbReference>
<gene>
    <name evidence="2" type="ORF">EXIGLDRAFT_839782</name>
</gene>
<name>A0A165ETZ4_EXIGL</name>
<dbReference type="InParanoid" id="A0A165ETZ4"/>
<dbReference type="Pfam" id="PF12937">
    <property type="entry name" value="F-box-like"/>
    <property type="match status" value="1"/>
</dbReference>
<dbReference type="OrthoDB" id="2269034at2759"/>
<evidence type="ECO:0000259" key="1">
    <source>
        <dbReference type="PROSITE" id="PS50181"/>
    </source>
</evidence>
<reference evidence="2 3" key="1">
    <citation type="journal article" date="2016" name="Mol. Biol. Evol.">
        <title>Comparative Genomics of Early-Diverging Mushroom-Forming Fungi Provides Insights into the Origins of Lignocellulose Decay Capabilities.</title>
        <authorList>
            <person name="Nagy L.G."/>
            <person name="Riley R."/>
            <person name="Tritt A."/>
            <person name="Adam C."/>
            <person name="Daum C."/>
            <person name="Floudas D."/>
            <person name="Sun H."/>
            <person name="Yadav J.S."/>
            <person name="Pangilinan J."/>
            <person name="Larsson K.H."/>
            <person name="Matsuura K."/>
            <person name="Barry K."/>
            <person name="Labutti K."/>
            <person name="Kuo R."/>
            <person name="Ohm R.A."/>
            <person name="Bhattacharya S.S."/>
            <person name="Shirouzu T."/>
            <person name="Yoshinaga Y."/>
            <person name="Martin F.M."/>
            <person name="Grigoriev I.V."/>
            <person name="Hibbett D.S."/>
        </authorList>
    </citation>
    <scope>NUCLEOTIDE SEQUENCE [LARGE SCALE GENOMIC DNA]</scope>
    <source>
        <strain evidence="2 3">HHB12029</strain>
    </source>
</reference>
<proteinExistence type="predicted"/>
<evidence type="ECO:0000313" key="2">
    <source>
        <dbReference type="EMBL" id="KZV87678.1"/>
    </source>
</evidence>
<dbReference type="InterPro" id="IPR001810">
    <property type="entry name" value="F-box_dom"/>
</dbReference>
<dbReference type="PROSITE" id="PS50181">
    <property type="entry name" value="FBOX"/>
    <property type="match status" value="1"/>
</dbReference>
<sequence length="460" mass="52285">MCDVVETWNRTACGVMCRLPTELLAQSFSWLDPLERAAKVTAVSRYFRSVALAYPALWTQIELSDRTPGLYDALALLLERSRGATLNVNIYADEVVTALLIPHVPRMRTLITQETLTTPWIFEQPAPILEVLEVRRVGIPSDGLHTVLPSATWAPVLRRLELPSTFVLPRSGGKFDRVTYFSGYMTARGVPDTDARALFEVFPSLEILKLSFSGIVSVDNLPNTRFPAQLMELVLDDDAGYDNITSVLGLWRGHPFRVVNIRSAYGRLAIPVLDHMRSFGTGLWHFDLTRYDWVLKSEHDIVYELVDYGSHGGFDDLCDSLHTLGSMSAYAPALEEQLIERLNMPSLHSITLRGAFSGTSSWDVYKGKLCVPELQTLRLDPERYDKEDWQAVELRNCSRYTEQLVRRLALTDGTELPKIPRLVFSEVARPYVGEEYWAWIYQRASSVYIEDELLWQEIDS</sequence>
<dbReference type="Proteomes" id="UP000077266">
    <property type="component" value="Unassembled WGS sequence"/>
</dbReference>